<dbReference type="InterPro" id="IPR014756">
    <property type="entry name" value="Ig_E-set"/>
</dbReference>
<dbReference type="Proteomes" id="UP000198836">
    <property type="component" value="Unassembled WGS sequence"/>
</dbReference>
<dbReference type="SUPFAM" id="SSF81296">
    <property type="entry name" value="E set domains"/>
    <property type="match status" value="1"/>
</dbReference>
<dbReference type="InterPro" id="IPR013783">
    <property type="entry name" value="Ig-like_fold"/>
</dbReference>
<dbReference type="Pfam" id="PF18329">
    <property type="entry name" value="SGBP_B_XBD"/>
    <property type="match status" value="1"/>
</dbReference>
<proteinExistence type="predicted"/>
<evidence type="ECO:0000313" key="3">
    <source>
        <dbReference type="Proteomes" id="UP000198836"/>
    </source>
</evidence>
<dbReference type="EMBL" id="FOJM01000002">
    <property type="protein sequence ID" value="SFA41016.1"/>
    <property type="molecule type" value="Genomic_DNA"/>
</dbReference>
<dbReference type="RefSeq" id="WP_134203400.1">
    <property type="nucleotide sequence ID" value="NZ_FOJM01000002.1"/>
</dbReference>
<name>A0A1I0SQH4_9SPHI</name>
<keyword evidence="3" id="KW-1185">Reference proteome</keyword>
<dbReference type="STRING" id="332999.SAMN04488511_102220"/>
<dbReference type="OrthoDB" id="660167at2"/>
<organism evidence="2 3">
    <name type="scientific">Pedobacter suwonensis</name>
    <dbReference type="NCBI Taxonomy" id="332999"/>
    <lineage>
        <taxon>Bacteria</taxon>
        <taxon>Pseudomonadati</taxon>
        <taxon>Bacteroidota</taxon>
        <taxon>Sphingobacteriia</taxon>
        <taxon>Sphingobacteriales</taxon>
        <taxon>Sphingobacteriaceae</taxon>
        <taxon>Pedobacter</taxon>
    </lineage>
</organism>
<dbReference type="GO" id="GO:0030247">
    <property type="term" value="F:polysaccharide binding"/>
    <property type="evidence" value="ECO:0007669"/>
    <property type="project" value="InterPro"/>
</dbReference>
<evidence type="ECO:0000313" key="2">
    <source>
        <dbReference type="EMBL" id="SFA41016.1"/>
    </source>
</evidence>
<dbReference type="Gene3D" id="2.60.40.10">
    <property type="entry name" value="Immunoglobulins"/>
    <property type="match status" value="2"/>
</dbReference>
<accession>A0A1I0SQH4</accession>
<sequence length="404" mass="43636">MKKLFSRTNSHLLFVLMALFFFIQQGCKKDTSSSSSGMPEITGIRNYVASPGDSLITRVGTGKWIVITGKNLRGALQIYFNGVKGSFNESWFSDTSAIVLMPAVIPFPSVEASQLNTIRYVTIHGETTFSFPIVAPAPTITGISNESANPGDSVRINGLNFFFIQRVTYAGQNITDFTGSNDGTSISLVVPAGLTNSGIVEVITKSGGAKTVYNVHDYTTGMLNNYDDINTLAWGSDISNSSANYPGHAGNYGVMKASNVPAGNGNWWEGGRSINTNPVQWVPVANLTDSVSHYALKFEVSVTKPWVNGSVKIIKDFGFDNYAALYRPWKNSNGSETPFKTNGWQTITIPLSNFLKNGLPTSSLTELLGSTGNGGINFTFLNDGSTMVEGFEAAFDNIRVVKIK</sequence>
<feature type="domain" description="Surface glycan-binding protein B xyloglucan binding" evidence="1">
    <location>
        <begin position="219"/>
        <end position="402"/>
    </location>
</feature>
<reference evidence="3" key="1">
    <citation type="submission" date="2016-10" db="EMBL/GenBank/DDBJ databases">
        <authorList>
            <person name="Varghese N."/>
            <person name="Submissions S."/>
        </authorList>
    </citation>
    <scope>NUCLEOTIDE SEQUENCE [LARGE SCALE GENOMIC DNA]</scope>
    <source>
        <strain evidence="3">DSM 18130</strain>
    </source>
</reference>
<protein>
    <recommendedName>
        <fullName evidence="1">Surface glycan-binding protein B xyloglucan binding domain-containing protein</fullName>
    </recommendedName>
</protein>
<dbReference type="InterPro" id="IPR040475">
    <property type="entry name" value="SGBP_B_XBD"/>
</dbReference>
<evidence type="ECO:0000259" key="1">
    <source>
        <dbReference type="Pfam" id="PF18329"/>
    </source>
</evidence>
<dbReference type="InterPro" id="IPR008979">
    <property type="entry name" value="Galactose-bd-like_sf"/>
</dbReference>
<gene>
    <name evidence="2" type="ORF">SAMN04488511_102220</name>
</gene>
<dbReference type="AlphaFoldDB" id="A0A1I0SQH4"/>
<dbReference type="Gene3D" id="2.60.120.430">
    <property type="entry name" value="Galactose-binding lectin"/>
    <property type="match status" value="1"/>
</dbReference>
<dbReference type="SUPFAM" id="SSF49785">
    <property type="entry name" value="Galactose-binding domain-like"/>
    <property type="match status" value="1"/>
</dbReference>